<dbReference type="RefSeq" id="WP_113955695.1">
    <property type="nucleotide sequence ID" value="NZ_QNRT01000007.1"/>
</dbReference>
<organism evidence="11 12">
    <name type="scientific">Arenicella xantha</name>
    <dbReference type="NCBI Taxonomy" id="644221"/>
    <lineage>
        <taxon>Bacteria</taxon>
        <taxon>Pseudomonadati</taxon>
        <taxon>Pseudomonadota</taxon>
        <taxon>Gammaproteobacteria</taxon>
        <taxon>Arenicellales</taxon>
        <taxon>Arenicellaceae</taxon>
        <taxon>Arenicella</taxon>
    </lineage>
</organism>
<gene>
    <name evidence="11" type="ORF">DFR28_10736</name>
</gene>
<keyword evidence="3" id="KW-1003">Cell membrane</keyword>
<dbReference type="Pfam" id="PF04290">
    <property type="entry name" value="DctQ"/>
    <property type="match status" value="1"/>
</dbReference>
<comment type="similarity">
    <text evidence="8 9">Belongs to the TRAP transporter small permease family.</text>
</comment>
<dbReference type="OrthoDB" id="9795655at2"/>
<keyword evidence="7 9" id="KW-0472">Membrane</keyword>
<evidence type="ECO:0000256" key="1">
    <source>
        <dbReference type="ARBA" id="ARBA00004429"/>
    </source>
</evidence>
<accession>A0A395JI62</accession>
<keyword evidence="6 9" id="KW-1133">Transmembrane helix</keyword>
<comment type="subcellular location">
    <subcellularLocation>
        <location evidence="1 9">Cell inner membrane</location>
        <topology evidence="1 9">Multi-pass membrane protein</topology>
    </subcellularLocation>
</comment>
<evidence type="ECO:0000313" key="12">
    <source>
        <dbReference type="Proteomes" id="UP000253083"/>
    </source>
</evidence>
<dbReference type="PANTHER" id="PTHR35011">
    <property type="entry name" value="2,3-DIKETO-L-GULONATE TRAP TRANSPORTER SMALL PERMEASE PROTEIN YIAM"/>
    <property type="match status" value="1"/>
</dbReference>
<name>A0A395JI62_9GAMM</name>
<keyword evidence="12" id="KW-1185">Reference proteome</keyword>
<feature type="transmembrane region" description="Helical" evidence="9">
    <location>
        <begin position="154"/>
        <end position="176"/>
    </location>
</feature>
<dbReference type="AlphaFoldDB" id="A0A395JI62"/>
<evidence type="ECO:0000256" key="8">
    <source>
        <dbReference type="ARBA" id="ARBA00038436"/>
    </source>
</evidence>
<reference evidence="11 12" key="1">
    <citation type="submission" date="2018-06" db="EMBL/GenBank/DDBJ databases">
        <title>Genomic Encyclopedia of Type Strains, Phase IV (KMG-IV): sequencing the most valuable type-strain genomes for metagenomic binning, comparative biology and taxonomic classification.</title>
        <authorList>
            <person name="Goeker M."/>
        </authorList>
    </citation>
    <scope>NUCLEOTIDE SEQUENCE [LARGE SCALE GENOMIC DNA]</scope>
    <source>
        <strain evidence="11 12">DSM 24032</strain>
    </source>
</reference>
<dbReference type="Proteomes" id="UP000253083">
    <property type="component" value="Unassembled WGS sequence"/>
</dbReference>
<evidence type="ECO:0000256" key="5">
    <source>
        <dbReference type="ARBA" id="ARBA00022692"/>
    </source>
</evidence>
<evidence type="ECO:0000256" key="7">
    <source>
        <dbReference type="ARBA" id="ARBA00023136"/>
    </source>
</evidence>
<evidence type="ECO:0000313" key="11">
    <source>
        <dbReference type="EMBL" id="RBP48434.1"/>
    </source>
</evidence>
<evidence type="ECO:0000256" key="9">
    <source>
        <dbReference type="RuleBase" id="RU369079"/>
    </source>
</evidence>
<dbReference type="GO" id="GO:0005886">
    <property type="term" value="C:plasma membrane"/>
    <property type="evidence" value="ECO:0007669"/>
    <property type="project" value="UniProtKB-SubCell"/>
</dbReference>
<feature type="transmembrane region" description="Helical" evidence="9">
    <location>
        <begin position="51"/>
        <end position="68"/>
    </location>
</feature>
<sequence>MLRTIIDTINRLMRGLGAIAASLLIALVFMLAFNVIMRYAFDASSIGLEELSWHFYAAVFLLGIPYALQSESHVRVDLVFDRLSPRKQAIIDLVGTLIFLIPTCLIIIWAGWNFTAAAYQLGGNPDNLSDFFTQLVSTGIGEKSQDPGGLLNRWIIKGVIPLAFAGLLLAAIAFLLERVERLRHTTKPDRGAQ</sequence>
<dbReference type="GO" id="GO:0022857">
    <property type="term" value="F:transmembrane transporter activity"/>
    <property type="evidence" value="ECO:0007669"/>
    <property type="project" value="UniProtKB-UniRule"/>
</dbReference>
<proteinExistence type="inferred from homology"/>
<keyword evidence="2 9" id="KW-0813">Transport</keyword>
<protein>
    <recommendedName>
        <fullName evidence="9">TRAP transporter small permease protein</fullName>
    </recommendedName>
</protein>
<dbReference type="InterPro" id="IPR007387">
    <property type="entry name" value="TRAP_DctQ"/>
</dbReference>
<dbReference type="InParanoid" id="A0A395JI62"/>
<comment type="subunit">
    <text evidence="9">The complex comprises the extracytoplasmic solute receptor protein and the two transmembrane proteins.</text>
</comment>
<feature type="transmembrane region" description="Helical" evidence="9">
    <location>
        <begin position="12"/>
        <end position="39"/>
    </location>
</feature>
<comment type="function">
    <text evidence="9">Part of the tripartite ATP-independent periplasmic (TRAP) transport system.</text>
</comment>
<evidence type="ECO:0000256" key="2">
    <source>
        <dbReference type="ARBA" id="ARBA00022448"/>
    </source>
</evidence>
<evidence type="ECO:0000256" key="6">
    <source>
        <dbReference type="ARBA" id="ARBA00022989"/>
    </source>
</evidence>
<evidence type="ECO:0000256" key="3">
    <source>
        <dbReference type="ARBA" id="ARBA00022475"/>
    </source>
</evidence>
<dbReference type="InterPro" id="IPR055348">
    <property type="entry name" value="DctQ"/>
</dbReference>
<dbReference type="FunCoup" id="A0A395JI62">
    <property type="interactions" value="67"/>
</dbReference>
<keyword evidence="5 9" id="KW-0812">Transmembrane</keyword>
<evidence type="ECO:0000259" key="10">
    <source>
        <dbReference type="Pfam" id="PF04290"/>
    </source>
</evidence>
<feature type="transmembrane region" description="Helical" evidence="9">
    <location>
        <begin position="89"/>
        <end position="112"/>
    </location>
</feature>
<dbReference type="PANTHER" id="PTHR35011:SF4">
    <property type="entry name" value="SLL1102 PROTEIN"/>
    <property type="match status" value="1"/>
</dbReference>
<dbReference type="EMBL" id="QNRT01000007">
    <property type="protein sequence ID" value="RBP48434.1"/>
    <property type="molecule type" value="Genomic_DNA"/>
</dbReference>
<feature type="domain" description="Tripartite ATP-independent periplasmic transporters DctQ component" evidence="10">
    <location>
        <begin position="28"/>
        <end position="180"/>
    </location>
</feature>
<comment type="caution">
    <text evidence="11">The sequence shown here is derived from an EMBL/GenBank/DDBJ whole genome shotgun (WGS) entry which is preliminary data.</text>
</comment>
<keyword evidence="4 9" id="KW-0997">Cell inner membrane</keyword>
<evidence type="ECO:0000256" key="4">
    <source>
        <dbReference type="ARBA" id="ARBA00022519"/>
    </source>
</evidence>